<dbReference type="InterPro" id="IPR053225">
    <property type="entry name" value="Acyl-CoA_N-acyltransferase"/>
</dbReference>
<sequence length="347" mass="39329">MGYAIQYSVDHFNEQSLSSPTHVTGMEAHHPTTALTSPDPLRCLREDEISLLRECYRRGLPGTLAPFLFIDTHLRWCEKIRQSSTKAWTVSAIVWKRFFTLATSDREELTAMGTFVAITEAEKCPTVVFWTQRDDLSSLKHALEKTAYINWKSDPAFSCVALDHYPMVQSVLQQNAPHLIFRNSTFFRLPRETAKAMKHSVPDGYEMLALDESHAAEVNATWPHRFAGSEEYYCSLFRLNGGLALTERMQAVDGQKKHLAGWILTNEYGALAHLYIQPAHRQRGLASVLVKAWVTRWIEALEDEDVNAGGSEVIAYILDANTASRTLFIKLGFIEMSKSRWSNPTTN</sequence>
<dbReference type="Pfam" id="PF18713">
    <property type="entry name" value="DUF5645"/>
    <property type="match status" value="1"/>
</dbReference>
<dbReference type="VEuPathDB" id="VectorBase:AMEM016622"/>
<evidence type="ECO:0000259" key="1">
    <source>
        <dbReference type="PROSITE" id="PS51186"/>
    </source>
</evidence>
<organism evidence="2 3">
    <name type="scientific">Anopheles merus</name>
    <name type="common">Mosquito</name>
    <dbReference type="NCBI Taxonomy" id="30066"/>
    <lineage>
        <taxon>Eukaryota</taxon>
        <taxon>Metazoa</taxon>
        <taxon>Ecdysozoa</taxon>
        <taxon>Arthropoda</taxon>
        <taxon>Hexapoda</taxon>
        <taxon>Insecta</taxon>
        <taxon>Pterygota</taxon>
        <taxon>Neoptera</taxon>
        <taxon>Endopterygota</taxon>
        <taxon>Diptera</taxon>
        <taxon>Nematocera</taxon>
        <taxon>Culicoidea</taxon>
        <taxon>Culicidae</taxon>
        <taxon>Anophelinae</taxon>
        <taxon>Anopheles</taxon>
    </lineage>
</organism>
<evidence type="ECO:0000313" key="3">
    <source>
        <dbReference type="Proteomes" id="UP000075903"/>
    </source>
</evidence>
<proteinExistence type="predicted"/>
<dbReference type="SUPFAM" id="SSF55729">
    <property type="entry name" value="Acyl-CoA N-acyltransferases (Nat)"/>
    <property type="match status" value="1"/>
</dbReference>
<dbReference type="VEuPathDB" id="VectorBase:AMEM21_007348"/>
<protein>
    <recommendedName>
        <fullName evidence="1">N-acetyltransferase domain-containing protein</fullName>
    </recommendedName>
</protein>
<evidence type="ECO:0000313" key="2">
    <source>
        <dbReference type="EnsemblMetazoa" id="AMEM016622-PA"/>
    </source>
</evidence>
<dbReference type="PANTHER" id="PTHR20958">
    <property type="entry name" value="GLYCINE N-ACYLTRANSFERASE-LIKE PROTEIN"/>
    <property type="match status" value="1"/>
</dbReference>
<dbReference type="InterPro" id="IPR016181">
    <property type="entry name" value="Acyl_CoA_acyltransferase"/>
</dbReference>
<dbReference type="InterPro" id="IPR041506">
    <property type="entry name" value="DUF5645"/>
</dbReference>
<feature type="domain" description="N-acetyltransferase" evidence="1">
    <location>
        <begin position="205"/>
        <end position="347"/>
    </location>
</feature>
<dbReference type="GO" id="GO:0016747">
    <property type="term" value="F:acyltransferase activity, transferring groups other than amino-acyl groups"/>
    <property type="evidence" value="ECO:0007669"/>
    <property type="project" value="InterPro"/>
</dbReference>
<accession>A0A182VKR0</accession>
<dbReference type="Gene3D" id="3.40.630.30">
    <property type="match status" value="2"/>
</dbReference>
<dbReference type="EnsemblMetazoa" id="AMEM016622-RA">
    <property type="protein sequence ID" value="AMEM016622-PA"/>
    <property type="gene ID" value="AMEM016622"/>
</dbReference>
<keyword evidence="3" id="KW-1185">Reference proteome</keyword>
<dbReference type="InterPro" id="IPR013653">
    <property type="entry name" value="GCN5-like_dom"/>
</dbReference>
<reference evidence="2" key="1">
    <citation type="submission" date="2020-05" db="UniProtKB">
        <authorList>
            <consortium name="EnsemblMetazoa"/>
        </authorList>
    </citation>
    <scope>IDENTIFICATION</scope>
    <source>
        <strain evidence="2">MAF</strain>
    </source>
</reference>
<dbReference type="Proteomes" id="UP000075903">
    <property type="component" value="Unassembled WGS sequence"/>
</dbReference>
<dbReference type="STRING" id="30066.A0A182VKR0"/>
<name>A0A182VKR0_ANOME</name>
<dbReference type="PROSITE" id="PS51186">
    <property type="entry name" value="GNAT"/>
    <property type="match status" value="1"/>
</dbReference>
<dbReference type="Pfam" id="PF08445">
    <property type="entry name" value="FR47"/>
    <property type="match status" value="1"/>
</dbReference>
<dbReference type="AlphaFoldDB" id="A0A182VKR0"/>
<dbReference type="PANTHER" id="PTHR20958:SF6">
    <property type="entry name" value="GLYCINE N-ACYLTRANSFERASE-LIKE PROTEIN"/>
    <property type="match status" value="1"/>
</dbReference>
<dbReference type="InterPro" id="IPR000182">
    <property type="entry name" value="GNAT_dom"/>
</dbReference>